<dbReference type="Proteomes" id="UP001189429">
    <property type="component" value="Unassembled WGS sequence"/>
</dbReference>
<sequence>MGASTASSRLAAASPTSSRLSSTTTAAASARTEKQGTPGAHRTGRGPARGGVVLAAGRRPPADAHCGEMRHTRLLASAHASVILQGGGVEAAVEAPALGRASRGTADVAPGAWLRDGPRCRAGVGALRRRVLRHWRPVSDP</sequence>
<organism evidence="2 3">
    <name type="scientific">Prorocentrum cordatum</name>
    <dbReference type="NCBI Taxonomy" id="2364126"/>
    <lineage>
        <taxon>Eukaryota</taxon>
        <taxon>Sar</taxon>
        <taxon>Alveolata</taxon>
        <taxon>Dinophyceae</taxon>
        <taxon>Prorocentrales</taxon>
        <taxon>Prorocentraceae</taxon>
        <taxon>Prorocentrum</taxon>
    </lineage>
</organism>
<protein>
    <submittedName>
        <fullName evidence="2">Uncharacterized protein</fullName>
    </submittedName>
</protein>
<keyword evidence="3" id="KW-1185">Reference proteome</keyword>
<name>A0ABN9RY37_9DINO</name>
<evidence type="ECO:0000313" key="2">
    <source>
        <dbReference type="EMBL" id="CAK0824097.1"/>
    </source>
</evidence>
<evidence type="ECO:0000256" key="1">
    <source>
        <dbReference type="SAM" id="MobiDB-lite"/>
    </source>
</evidence>
<proteinExistence type="predicted"/>
<comment type="caution">
    <text evidence="2">The sequence shown here is derived from an EMBL/GenBank/DDBJ whole genome shotgun (WGS) entry which is preliminary data.</text>
</comment>
<reference evidence="2" key="1">
    <citation type="submission" date="2023-10" db="EMBL/GenBank/DDBJ databases">
        <authorList>
            <person name="Chen Y."/>
            <person name="Shah S."/>
            <person name="Dougan E. K."/>
            <person name="Thang M."/>
            <person name="Chan C."/>
        </authorList>
    </citation>
    <scope>NUCLEOTIDE SEQUENCE [LARGE SCALE GENOMIC DNA]</scope>
</reference>
<evidence type="ECO:0000313" key="3">
    <source>
        <dbReference type="Proteomes" id="UP001189429"/>
    </source>
</evidence>
<accession>A0ABN9RY37</accession>
<feature type="region of interest" description="Disordered" evidence="1">
    <location>
        <begin position="1"/>
        <end position="53"/>
    </location>
</feature>
<dbReference type="EMBL" id="CAUYUJ010008487">
    <property type="protein sequence ID" value="CAK0824097.1"/>
    <property type="molecule type" value="Genomic_DNA"/>
</dbReference>
<gene>
    <name evidence="2" type="ORF">PCOR1329_LOCUS24593</name>
</gene>
<feature type="compositionally biased region" description="Low complexity" evidence="1">
    <location>
        <begin position="1"/>
        <end position="30"/>
    </location>
</feature>